<dbReference type="PANTHER" id="PTHR24381">
    <property type="entry name" value="ZINC FINGER PROTEIN"/>
    <property type="match status" value="1"/>
</dbReference>
<feature type="domain" description="C2H2-type" evidence="13">
    <location>
        <begin position="310"/>
        <end position="333"/>
    </location>
</feature>
<dbReference type="FunFam" id="3.30.160.60:FF:000446">
    <property type="entry name" value="Zinc finger protein"/>
    <property type="match status" value="2"/>
</dbReference>
<keyword evidence="6" id="KW-0862">Zinc</keyword>
<dbReference type="GO" id="GO:0045944">
    <property type="term" value="P:positive regulation of transcription by RNA polymerase II"/>
    <property type="evidence" value="ECO:0007669"/>
    <property type="project" value="UniProtKB-ARBA"/>
</dbReference>
<feature type="domain" description="C2H2-type" evidence="13">
    <location>
        <begin position="282"/>
        <end position="309"/>
    </location>
</feature>
<evidence type="ECO:0000256" key="8">
    <source>
        <dbReference type="ARBA" id="ARBA00023125"/>
    </source>
</evidence>
<dbReference type="Gene3D" id="3.30.160.60">
    <property type="entry name" value="Classic Zinc Finger"/>
    <property type="match status" value="7"/>
</dbReference>
<keyword evidence="10" id="KW-0539">Nucleus</keyword>
<keyword evidence="4" id="KW-0677">Repeat</keyword>
<name>A0A131YLU2_RHIAP</name>
<dbReference type="GO" id="GO:0000977">
    <property type="term" value="F:RNA polymerase II transcription regulatory region sequence-specific DNA binding"/>
    <property type="evidence" value="ECO:0007669"/>
    <property type="project" value="TreeGrafter"/>
</dbReference>
<dbReference type="PANTHER" id="PTHR24381:SF393">
    <property type="entry name" value="CHROMATIN-LINKED ADAPTOR FOR MSL PROTEINS, ISOFORM B"/>
    <property type="match status" value="1"/>
</dbReference>
<evidence type="ECO:0000256" key="9">
    <source>
        <dbReference type="ARBA" id="ARBA00023163"/>
    </source>
</evidence>
<dbReference type="FunFam" id="3.30.160.60:FF:000056">
    <property type="entry name" value="Zinc finger and SCAN domain-containing 20"/>
    <property type="match status" value="1"/>
</dbReference>
<keyword evidence="8" id="KW-0238">DNA-binding</keyword>
<feature type="domain" description="C2H2-type" evidence="13">
    <location>
        <begin position="111"/>
        <end position="138"/>
    </location>
</feature>
<keyword evidence="5 11" id="KW-0863">Zinc-finger</keyword>
<evidence type="ECO:0000256" key="2">
    <source>
        <dbReference type="ARBA" id="ARBA00006991"/>
    </source>
</evidence>
<organism evidence="14">
    <name type="scientific">Rhipicephalus appendiculatus</name>
    <name type="common">Brown ear tick</name>
    <dbReference type="NCBI Taxonomy" id="34631"/>
    <lineage>
        <taxon>Eukaryota</taxon>
        <taxon>Metazoa</taxon>
        <taxon>Ecdysozoa</taxon>
        <taxon>Arthropoda</taxon>
        <taxon>Chelicerata</taxon>
        <taxon>Arachnida</taxon>
        <taxon>Acari</taxon>
        <taxon>Parasitiformes</taxon>
        <taxon>Ixodida</taxon>
        <taxon>Ixodoidea</taxon>
        <taxon>Ixodidae</taxon>
        <taxon>Rhipicephalinae</taxon>
        <taxon>Rhipicephalus</taxon>
        <taxon>Rhipicephalus</taxon>
    </lineage>
</organism>
<feature type="domain" description="C2H2-type" evidence="13">
    <location>
        <begin position="253"/>
        <end position="280"/>
    </location>
</feature>
<dbReference type="FunFam" id="3.30.160.60:FF:000690">
    <property type="entry name" value="Zinc finger protein 354C"/>
    <property type="match status" value="1"/>
</dbReference>
<comment type="similarity">
    <text evidence="2">Belongs to the krueppel C2H2-type zinc-finger protein family.</text>
</comment>
<feature type="domain" description="C2H2-type" evidence="13">
    <location>
        <begin position="224"/>
        <end position="251"/>
    </location>
</feature>
<dbReference type="Pfam" id="PF00096">
    <property type="entry name" value="zf-C2H2"/>
    <property type="match status" value="6"/>
</dbReference>
<dbReference type="PROSITE" id="PS00028">
    <property type="entry name" value="ZINC_FINGER_C2H2_1"/>
    <property type="match status" value="8"/>
</dbReference>
<keyword evidence="3" id="KW-0479">Metal-binding</keyword>
<evidence type="ECO:0000256" key="4">
    <source>
        <dbReference type="ARBA" id="ARBA00022737"/>
    </source>
</evidence>
<accession>A0A131YLU2</accession>
<dbReference type="InterPro" id="IPR013087">
    <property type="entry name" value="Znf_C2H2_type"/>
</dbReference>
<dbReference type="PROSITE" id="PS50157">
    <property type="entry name" value="ZINC_FINGER_C2H2_2"/>
    <property type="match status" value="8"/>
</dbReference>
<evidence type="ECO:0000256" key="11">
    <source>
        <dbReference type="PROSITE-ProRule" id="PRU00042"/>
    </source>
</evidence>
<dbReference type="GO" id="GO:0000981">
    <property type="term" value="F:DNA-binding transcription factor activity, RNA polymerase II-specific"/>
    <property type="evidence" value="ECO:0007669"/>
    <property type="project" value="TreeGrafter"/>
</dbReference>
<dbReference type="GO" id="GO:0003682">
    <property type="term" value="F:chromatin binding"/>
    <property type="evidence" value="ECO:0007669"/>
    <property type="project" value="UniProtKB-ARBA"/>
</dbReference>
<proteinExistence type="inferred from homology"/>
<evidence type="ECO:0000256" key="6">
    <source>
        <dbReference type="ARBA" id="ARBA00022833"/>
    </source>
</evidence>
<evidence type="ECO:0000256" key="5">
    <source>
        <dbReference type="ARBA" id="ARBA00022771"/>
    </source>
</evidence>
<dbReference type="EMBL" id="GEDV01009676">
    <property type="protein sequence ID" value="JAP78881.1"/>
    <property type="molecule type" value="Transcribed_RNA"/>
</dbReference>
<feature type="domain" description="C2H2-type" evidence="13">
    <location>
        <begin position="167"/>
        <end position="195"/>
    </location>
</feature>
<feature type="domain" description="C2H2-type" evidence="13">
    <location>
        <begin position="139"/>
        <end position="166"/>
    </location>
</feature>
<evidence type="ECO:0000256" key="10">
    <source>
        <dbReference type="ARBA" id="ARBA00023242"/>
    </source>
</evidence>
<dbReference type="GO" id="GO:0008270">
    <property type="term" value="F:zinc ion binding"/>
    <property type="evidence" value="ECO:0007669"/>
    <property type="project" value="UniProtKB-KW"/>
</dbReference>
<keyword evidence="9" id="KW-0804">Transcription</keyword>
<dbReference type="GO" id="GO:0005634">
    <property type="term" value="C:nucleus"/>
    <property type="evidence" value="ECO:0007669"/>
    <property type="project" value="UniProtKB-SubCell"/>
</dbReference>
<evidence type="ECO:0000256" key="1">
    <source>
        <dbReference type="ARBA" id="ARBA00004123"/>
    </source>
</evidence>
<dbReference type="SMART" id="SM00355">
    <property type="entry name" value="ZnF_C2H2"/>
    <property type="match status" value="8"/>
</dbReference>
<evidence type="ECO:0000256" key="7">
    <source>
        <dbReference type="ARBA" id="ARBA00023015"/>
    </source>
</evidence>
<reference evidence="14" key="1">
    <citation type="journal article" date="2016" name="Ticks Tick Borne Dis.">
        <title>De novo assembly and annotation of the salivary gland transcriptome of Rhipicephalus appendiculatus male and female ticks during blood feeding.</title>
        <authorList>
            <person name="de Castro M.H."/>
            <person name="de Klerk D."/>
            <person name="Pienaar R."/>
            <person name="Latif A.A."/>
            <person name="Rees D.J."/>
            <person name="Mans B.J."/>
        </authorList>
    </citation>
    <scope>NUCLEOTIDE SEQUENCE</scope>
    <source>
        <tissue evidence="14">Salivary glands</tissue>
    </source>
</reference>
<sequence length="404" mass="45836">MFGTHEVEKVIPLRKSTEGVTDIDIKAEPSSPESLLPFTITLLDIKVEPSSPPTALPHEHVDTNEEEPAETALGSDYYETSKEIVDNHLGTSENASGSSRKNAQGNANVSYKCDVCGRCFTNKYVFIRHQTVHTGEMRHQCKTCGRCFGRSCSLKRHQTVHTGERPHACPVCGQKFANRTTLNQHHRALHTNEKPYVCMVCGRKFATHSNRDKHKRVHTDEVRYACEICPSKFRKKESLKKHKQLHANGVKMLHCPKCSIAFKAMKYLLNHLKWHNTEDRQHLCHLCPARFTQKLFLERHLFTHRGEKPYKCCVCERLYTRNADLIKHMRHVHMDGVWATVSSTDSRVEIMMPSHPLTTEPREDTNINETGTSAAALHLAASPLVMPQTSRTEISEGIKDSEAG</sequence>
<evidence type="ECO:0000256" key="3">
    <source>
        <dbReference type="ARBA" id="ARBA00022723"/>
    </source>
</evidence>
<evidence type="ECO:0000259" key="13">
    <source>
        <dbReference type="PROSITE" id="PS50157"/>
    </source>
</evidence>
<dbReference type="AlphaFoldDB" id="A0A131YLU2"/>
<dbReference type="InterPro" id="IPR036236">
    <property type="entry name" value="Znf_C2H2_sf"/>
</dbReference>
<dbReference type="SUPFAM" id="SSF57667">
    <property type="entry name" value="beta-beta-alpha zinc fingers"/>
    <property type="match status" value="4"/>
</dbReference>
<evidence type="ECO:0000313" key="14">
    <source>
        <dbReference type="EMBL" id="JAP78881.1"/>
    </source>
</evidence>
<evidence type="ECO:0000256" key="12">
    <source>
        <dbReference type="SAM" id="MobiDB-lite"/>
    </source>
</evidence>
<keyword evidence="7" id="KW-0805">Transcription regulation</keyword>
<comment type="subcellular location">
    <subcellularLocation>
        <location evidence="1">Nucleus</location>
    </subcellularLocation>
</comment>
<feature type="domain" description="C2H2-type" evidence="13">
    <location>
        <begin position="196"/>
        <end position="223"/>
    </location>
</feature>
<protein>
    <submittedName>
        <fullName evidence="14">KRAB domain-containing zinc finger protein</fullName>
    </submittedName>
</protein>
<feature type="region of interest" description="Disordered" evidence="12">
    <location>
        <begin position="49"/>
        <end position="77"/>
    </location>
</feature>
<dbReference type="FunFam" id="3.30.160.60:FF:001557">
    <property type="entry name" value="Transcription factor E4F1"/>
    <property type="match status" value="1"/>
</dbReference>